<organism evidence="5 6">
    <name type="scientific">[Torrubiella] hemipterigena</name>
    <dbReference type="NCBI Taxonomy" id="1531966"/>
    <lineage>
        <taxon>Eukaryota</taxon>
        <taxon>Fungi</taxon>
        <taxon>Dikarya</taxon>
        <taxon>Ascomycota</taxon>
        <taxon>Pezizomycotina</taxon>
        <taxon>Sordariomycetes</taxon>
        <taxon>Hypocreomycetidae</taxon>
        <taxon>Hypocreales</taxon>
        <taxon>Clavicipitaceae</taxon>
        <taxon>Clavicipitaceae incertae sedis</taxon>
        <taxon>'Torrubiella' clade</taxon>
    </lineage>
</organism>
<dbReference type="InterPro" id="IPR053181">
    <property type="entry name" value="EcdB-like_regulator"/>
</dbReference>
<feature type="region of interest" description="Disordered" evidence="3">
    <location>
        <begin position="115"/>
        <end position="145"/>
    </location>
</feature>
<dbReference type="SMART" id="SM00066">
    <property type="entry name" value="GAL4"/>
    <property type="match status" value="1"/>
</dbReference>
<dbReference type="InterPro" id="IPR001138">
    <property type="entry name" value="Zn2Cys6_DnaBD"/>
</dbReference>
<dbReference type="SUPFAM" id="SSF57701">
    <property type="entry name" value="Zn2/Cys6 DNA-binding domain"/>
    <property type="match status" value="1"/>
</dbReference>
<dbReference type="GO" id="GO:0000981">
    <property type="term" value="F:DNA-binding transcription factor activity, RNA polymerase II-specific"/>
    <property type="evidence" value="ECO:0007669"/>
    <property type="project" value="InterPro"/>
</dbReference>
<protein>
    <recommendedName>
        <fullName evidence="4">Zn(2)-C6 fungal-type domain-containing protein</fullName>
    </recommendedName>
</protein>
<proteinExistence type="predicted"/>
<evidence type="ECO:0000313" key="6">
    <source>
        <dbReference type="Proteomes" id="UP000039046"/>
    </source>
</evidence>
<evidence type="ECO:0000256" key="2">
    <source>
        <dbReference type="ARBA" id="ARBA00023242"/>
    </source>
</evidence>
<dbReference type="EMBL" id="CDHN01000002">
    <property type="protein sequence ID" value="CEJ84139.1"/>
    <property type="molecule type" value="Genomic_DNA"/>
</dbReference>
<dbReference type="Pfam" id="PF04082">
    <property type="entry name" value="Fungal_trans"/>
    <property type="match status" value="1"/>
</dbReference>
<dbReference type="Proteomes" id="UP000039046">
    <property type="component" value="Unassembled WGS sequence"/>
</dbReference>
<evidence type="ECO:0000313" key="5">
    <source>
        <dbReference type="EMBL" id="CEJ84139.1"/>
    </source>
</evidence>
<keyword evidence="6" id="KW-1185">Reference proteome</keyword>
<dbReference type="InterPro" id="IPR036864">
    <property type="entry name" value="Zn2-C6_fun-type_DNA-bd_sf"/>
</dbReference>
<dbReference type="CDD" id="cd00067">
    <property type="entry name" value="GAL4"/>
    <property type="match status" value="1"/>
</dbReference>
<dbReference type="Gene3D" id="4.10.240.10">
    <property type="entry name" value="Zn(2)-C6 fungal-type DNA-binding domain"/>
    <property type="match status" value="1"/>
</dbReference>
<evidence type="ECO:0000259" key="4">
    <source>
        <dbReference type="PROSITE" id="PS50048"/>
    </source>
</evidence>
<feature type="compositionally biased region" description="Polar residues" evidence="3">
    <location>
        <begin position="129"/>
        <end position="140"/>
    </location>
</feature>
<dbReference type="PANTHER" id="PTHR47785">
    <property type="entry name" value="ZN(II)2CYS6 TRANSCRIPTION FACTOR (EUROFUNG)-RELATED-RELATED"/>
    <property type="match status" value="1"/>
</dbReference>
<dbReference type="PANTHER" id="PTHR47785:SF6">
    <property type="entry name" value="ZN(II)2CYS6 TRANSCRIPTION FACTOR (EUROFUNG)"/>
    <property type="match status" value="1"/>
</dbReference>
<dbReference type="GO" id="GO:0008270">
    <property type="term" value="F:zinc ion binding"/>
    <property type="evidence" value="ECO:0007669"/>
    <property type="project" value="InterPro"/>
</dbReference>
<dbReference type="AlphaFoldDB" id="A0A0A1SYC7"/>
<gene>
    <name evidence="5" type="ORF">VHEMI03393</name>
</gene>
<dbReference type="InterPro" id="IPR007219">
    <property type="entry name" value="XnlR_reg_dom"/>
</dbReference>
<dbReference type="Pfam" id="PF00172">
    <property type="entry name" value="Zn_clus"/>
    <property type="match status" value="1"/>
</dbReference>
<evidence type="ECO:0000256" key="3">
    <source>
        <dbReference type="SAM" id="MobiDB-lite"/>
    </source>
</evidence>
<keyword evidence="1" id="KW-0479">Metal-binding</keyword>
<reference evidence="5 6" key="1">
    <citation type="journal article" date="2015" name="Genome Announc.">
        <title>Draft Genome Sequence and Gene Annotation of the Entomopathogenic Fungus Verticillium hemipterigenum.</title>
        <authorList>
            <person name="Horn F."/>
            <person name="Habel A."/>
            <person name="Scharf D.H."/>
            <person name="Dworschak J."/>
            <person name="Brakhage A.A."/>
            <person name="Guthke R."/>
            <person name="Hertweck C."/>
            <person name="Linde J."/>
        </authorList>
    </citation>
    <scope>NUCLEOTIDE SEQUENCE [LARGE SCALE GENOMIC DNA]</scope>
</reference>
<sequence>MNSDAGDESDHKGPAAKKQRGFVARQACDSCRQKKTRCDEDLPCSLCKSQNIECHYSQRKITKNEASYSTIMQSMRRIEQKIDNLAKQPPSRADQSIQRLINSPMPVSMPASIRHEHETAAPSPASEYHGSSNKQHQQQPRPAPTPLSFSAHLTLAWPGIQRRLPPGVFDACRDVGLDYVSGMELIRPPLPIIREPQIQTNWLSQLSLRTFKDLSYCYFENFNTALPILDQDVYFQRTLPAAMGNDFSADLDACIVLLVMALGSWDRDAASVEAASTLANSMQRSDSYRSTSRDVDMPGLSYFNEARRRMAFFDCDTGLEACQIYLLAGLYYAQTLRPNQWWVMTTRASLCSVLFWKEDQTRTSSTTPTLRKPLHVGDWERDMQSRLFWITTMFETLLADELGLANTSLLEYREHVPLPKFLSPTWLSNPPSASDAAAEAFFHYHFLSQIAHRILLTRIRESLFISGEKHSYPTAALEQELYSQIEQWRYQLPSDLAFNLDRPLPSATPARTSAAAWLRGRYVIGKYHIRRPLFHRALSNPASITDEDVLKCAETLSFMLQWLSIMEYVLAGTCVPYRYFIYSQLFGQLVVVYGLAASPDPRLRSLVKQEHRDWYQTSLRILSKGTQQCETVAKDYEIATLLYDHLIKEAR</sequence>
<dbReference type="HOGENOM" id="CLU_014025_0_0_1"/>
<feature type="region of interest" description="Disordered" evidence="3">
    <location>
        <begin position="1"/>
        <end position="26"/>
    </location>
</feature>
<name>A0A0A1SYC7_9HYPO</name>
<dbReference type="CDD" id="cd12148">
    <property type="entry name" value="fungal_TF_MHR"/>
    <property type="match status" value="1"/>
</dbReference>
<dbReference type="PROSITE" id="PS00463">
    <property type="entry name" value="ZN2_CY6_FUNGAL_1"/>
    <property type="match status" value="1"/>
</dbReference>
<accession>A0A0A1SYC7</accession>
<feature type="domain" description="Zn(2)-C6 fungal-type" evidence="4">
    <location>
        <begin position="27"/>
        <end position="56"/>
    </location>
</feature>
<evidence type="ECO:0000256" key="1">
    <source>
        <dbReference type="ARBA" id="ARBA00022723"/>
    </source>
</evidence>
<dbReference type="PROSITE" id="PS50048">
    <property type="entry name" value="ZN2_CY6_FUNGAL_2"/>
    <property type="match status" value="1"/>
</dbReference>
<dbReference type="OrthoDB" id="6133115at2759"/>
<keyword evidence="2" id="KW-0539">Nucleus</keyword>
<dbReference type="GO" id="GO:0006351">
    <property type="term" value="P:DNA-templated transcription"/>
    <property type="evidence" value="ECO:0007669"/>
    <property type="project" value="InterPro"/>
</dbReference>
<dbReference type="GO" id="GO:0003677">
    <property type="term" value="F:DNA binding"/>
    <property type="evidence" value="ECO:0007669"/>
    <property type="project" value="InterPro"/>
</dbReference>